<feature type="transmembrane region" description="Helical" evidence="1">
    <location>
        <begin position="103"/>
        <end position="136"/>
    </location>
</feature>
<keyword evidence="1" id="KW-0472">Membrane</keyword>
<dbReference type="OrthoDB" id="674197at2"/>
<reference evidence="2 3" key="1">
    <citation type="submission" date="2019-03" db="EMBL/GenBank/DDBJ databases">
        <title>Genomic Encyclopedia of Type Strains, Phase IV (KMG-IV): sequencing the most valuable type-strain genomes for metagenomic binning, comparative biology and taxonomic classification.</title>
        <authorList>
            <person name="Goeker M."/>
        </authorList>
    </citation>
    <scope>NUCLEOTIDE SEQUENCE [LARGE SCALE GENOMIC DNA]</scope>
    <source>
        <strain evidence="2 3">DSM 22362</strain>
    </source>
</reference>
<sequence length="155" mass="18638">MEELINSPEYQKILPYIYILLSGFILLLFLLIYLSILGRKTLLLIKKENRCVTPEQSWLLLLPFFHIYWNFIFMRRLVDSLNNEFYDRKEEVEENPTQMNGYFYAWSFLVLNLPLPAFIFFVTFLLTIVSIILYIAKINEYKKQLESSPRLDNSF</sequence>
<keyword evidence="1" id="KW-1133">Transmembrane helix</keyword>
<evidence type="ECO:0008006" key="4">
    <source>
        <dbReference type="Google" id="ProtNLM"/>
    </source>
</evidence>
<accession>A0A4V2VU68</accession>
<dbReference type="EMBL" id="SMBZ01000021">
    <property type="protein sequence ID" value="TCV12900.1"/>
    <property type="molecule type" value="Genomic_DNA"/>
</dbReference>
<organism evidence="2 3">
    <name type="scientific">Sphingobacterium alimentarium</name>
    <dbReference type="NCBI Taxonomy" id="797292"/>
    <lineage>
        <taxon>Bacteria</taxon>
        <taxon>Pseudomonadati</taxon>
        <taxon>Bacteroidota</taxon>
        <taxon>Sphingobacteriia</taxon>
        <taxon>Sphingobacteriales</taxon>
        <taxon>Sphingobacteriaceae</taxon>
        <taxon>Sphingobacterium</taxon>
    </lineage>
</organism>
<comment type="caution">
    <text evidence="2">The sequence shown here is derived from an EMBL/GenBank/DDBJ whole genome shotgun (WGS) entry which is preliminary data.</text>
</comment>
<feature type="transmembrane region" description="Helical" evidence="1">
    <location>
        <begin position="16"/>
        <end position="37"/>
    </location>
</feature>
<keyword evidence="3" id="KW-1185">Reference proteome</keyword>
<proteinExistence type="predicted"/>
<evidence type="ECO:0000313" key="2">
    <source>
        <dbReference type="EMBL" id="TCV12900.1"/>
    </source>
</evidence>
<dbReference type="Proteomes" id="UP000295197">
    <property type="component" value="Unassembled WGS sequence"/>
</dbReference>
<dbReference type="AlphaFoldDB" id="A0A4V2VU68"/>
<evidence type="ECO:0000313" key="3">
    <source>
        <dbReference type="Proteomes" id="UP000295197"/>
    </source>
</evidence>
<evidence type="ECO:0000256" key="1">
    <source>
        <dbReference type="SAM" id="Phobius"/>
    </source>
</evidence>
<dbReference type="RefSeq" id="WP_132777749.1">
    <property type="nucleotide sequence ID" value="NZ_SMBZ01000021.1"/>
</dbReference>
<protein>
    <recommendedName>
        <fullName evidence="4">DUF4328 domain-containing protein</fullName>
    </recommendedName>
</protein>
<feature type="transmembrane region" description="Helical" evidence="1">
    <location>
        <begin position="58"/>
        <end position="78"/>
    </location>
</feature>
<name>A0A4V2VU68_9SPHI</name>
<gene>
    <name evidence="2" type="ORF">EDC17_102116</name>
</gene>
<keyword evidence="1" id="KW-0812">Transmembrane</keyword>